<dbReference type="RefSeq" id="WP_190431598.1">
    <property type="nucleotide sequence ID" value="NZ_JAMPKM010000001.1"/>
</dbReference>
<organism evidence="1 2">
    <name type="scientific">Trichocoleus desertorum GB2-A4</name>
    <dbReference type="NCBI Taxonomy" id="2933944"/>
    <lineage>
        <taxon>Bacteria</taxon>
        <taxon>Bacillati</taxon>
        <taxon>Cyanobacteriota</taxon>
        <taxon>Cyanophyceae</taxon>
        <taxon>Leptolyngbyales</taxon>
        <taxon>Trichocoleusaceae</taxon>
        <taxon>Trichocoleus</taxon>
    </lineage>
</organism>
<name>A0ABV0J2I8_9CYAN</name>
<comment type="caution">
    <text evidence="1">The sequence shown here is derived from an EMBL/GenBank/DDBJ whole genome shotgun (WGS) entry which is preliminary data.</text>
</comment>
<gene>
    <name evidence="1" type="ORF">NC998_02545</name>
</gene>
<keyword evidence="2" id="KW-1185">Reference proteome</keyword>
<accession>A0ABV0J2I8</accession>
<dbReference type="EMBL" id="JAMPKM010000001">
    <property type="protein sequence ID" value="MEP0815970.1"/>
    <property type="molecule type" value="Genomic_DNA"/>
</dbReference>
<dbReference type="Proteomes" id="UP001464891">
    <property type="component" value="Unassembled WGS sequence"/>
</dbReference>
<sequence length="135" mass="15527">MEDWSKDFFTSFELVADEVELFFLEVKRDIDDAIDIFAKLSEEIVEQVQGTIFSEVDQRLDELTSSFLELYFGLESSDIESMEPLFYNVEPIITKHPACMGCSHYHGQIYGGNPLVCGMHPYGVETEKCSDWESF</sequence>
<protein>
    <submittedName>
        <fullName evidence="1">Uncharacterized protein</fullName>
    </submittedName>
</protein>
<evidence type="ECO:0000313" key="2">
    <source>
        <dbReference type="Proteomes" id="UP001464891"/>
    </source>
</evidence>
<reference evidence="1 2" key="1">
    <citation type="submission" date="2022-04" db="EMBL/GenBank/DDBJ databases">
        <title>Positive selection, recombination, and allopatry shape intraspecific diversity of widespread and dominant cyanobacteria.</title>
        <authorList>
            <person name="Wei J."/>
            <person name="Shu W."/>
            <person name="Hu C."/>
        </authorList>
    </citation>
    <scope>NUCLEOTIDE SEQUENCE [LARGE SCALE GENOMIC DNA]</scope>
    <source>
        <strain evidence="1 2">GB2-A4</strain>
    </source>
</reference>
<proteinExistence type="predicted"/>
<evidence type="ECO:0000313" key="1">
    <source>
        <dbReference type="EMBL" id="MEP0815970.1"/>
    </source>
</evidence>